<dbReference type="AlphaFoldDB" id="J3LJG4"/>
<dbReference type="Gramene" id="OB03G11900.1">
    <property type="protein sequence ID" value="OB03G11900.1"/>
    <property type="gene ID" value="OB03G11900"/>
</dbReference>
<accession>J3LJG4</accession>
<dbReference type="EnsemblPlants" id="OB03G11900.1">
    <property type="protein sequence ID" value="OB03G11900.1"/>
    <property type="gene ID" value="OB03G11900"/>
</dbReference>
<reference evidence="2" key="1">
    <citation type="journal article" date="2013" name="Nat. Commun.">
        <title>Whole-genome sequencing of Oryza brachyantha reveals mechanisms underlying Oryza genome evolution.</title>
        <authorList>
            <person name="Chen J."/>
            <person name="Huang Q."/>
            <person name="Gao D."/>
            <person name="Wang J."/>
            <person name="Lang Y."/>
            <person name="Liu T."/>
            <person name="Li B."/>
            <person name="Bai Z."/>
            <person name="Luis Goicoechea J."/>
            <person name="Liang C."/>
            <person name="Chen C."/>
            <person name="Zhang W."/>
            <person name="Sun S."/>
            <person name="Liao Y."/>
            <person name="Zhang X."/>
            <person name="Yang L."/>
            <person name="Song C."/>
            <person name="Wang M."/>
            <person name="Shi J."/>
            <person name="Liu G."/>
            <person name="Liu J."/>
            <person name="Zhou H."/>
            <person name="Zhou W."/>
            <person name="Yu Q."/>
            <person name="An N."/>
            <person name="Chen Y."/>
            <person name="Cai Q."/>
            <person name="Wang B."/>
            <person name="Liu B."/>
            <person name="Min J."/>
            <person name="Huang Y."/>
            <person name="Wu H."/>
            <person name="Li Z."/>
            <person name="Zhang Y."/>
            <person name="Yin Y."/>
            <person name="Song W."/>
            <person name="Jiang J."/>
            <person name="Jackson S.A."/>
            <person name="Wing R.A."/>
            <person name="Wang J."/>
            <person name="Chen M."/>
        </authorList>
    </citation>
    <scope>NUCLEOTIDE SEQUENCE [LARGE SCALE GENOMIC DNA]</scope>
    <source>
        <strain evidence="2">cv. IRGC 101232</strain>
    </source>
</reference>
<reference evidence="2" key="2">
    <citation type="submission" date="2013-04" db="UniProtKB">
        <authorList>
            <consortium name="EnsemblPlants"/>
        </authorList>
    </citation>
    <scope>IDENTIFICATION</scope>
</reference>
<feature type="region of interest" description="Disordered" evidence="1">
    <location>
        <begin position="1"/>
        <end position="28"/>
    </location>
</feature>
<evidence type="ECO:0000313" key="3">
    <source>
        <dbReference type="Proteomes" id="UP000006038"/>
    </source>
</evidence>
<protein>
    <submittedName>
        <fullName evidence="2">Uncharacterized protein</fullName>
    </submittedName>
</protein>
<feature type="region of interest" description="Disordered" evidence="1">
    <location>
        <begin position="119"/>
        <end position="161"/>
    </location>
</feature>
<keyword evidence="3" id="KW-1185">Reference proteome</keyword>
<proteinExistence type="predicted"/>
<evidence type="ECO:0000256" key="1">
    <source>
        <dbReference type="SAM" id="MobiDB-lite"/>
    </source>
</evidence>
<evidence type="ECO:0000313" key="2">
    <source>
        <dbReference type="EnsemblPlants" id="OB03G11900.1"/>
    </source>
</evidence>
<dbReference type="HOGENOM" id="CLU_1646310_0_0_1"/>
<sequence length="161" mass="16858">MTNHGGTSALPCRDGHGSAASRRHMPRRGQIKARIVSAAVHSVASVLLKALHGGHILSAPCILRRANGGRAESLHGGCRAAGPVFVSFNKPERGMRMRPTPASPSAFLGVSASPIWKSGSELDEDDCTWDPAVRRTPPLAPAGSRLVGGSAPCPHQKPNRP</sequence>
<dbReference type="eggNOG" id="ENOG502R5UQ">
    <property type="taxonomic scope" value="Eukaryota"/>
</dbReference>
<organism evidence="2">
    <name type="scientific">Oryza brachyantha</name>
    <name type="common">malo sina</name>
    <dbReference type="NCBI Taxonomy" id="4533"/>
    <lineage>
        <taxon>Eukaryota</taxon>
        <taxon>Viridiplantae</taxon>
        <taxon>Streptophyta</taxon>
        <taxon>Embryophyta</taxon>
        <taxon>Tracheophyta</taxon>
        <taxon>Spermatophyta</taxon>
        <taxon>Magnoliopsida</taxon>
        <taxon>Liliopsida</taxon>
        <taxon>Poales</taxon>
        <taxon>Poaceae</taxon>
        <taxon>BOP clade</taxon>
        <taxon>Oryzoideae</taxon>
        <taxon>Oryzeae</taxon>
        <taxon>Oryzinae</taxon>
        <taxon>Oryza</taxon>
    </lineage>
</organism>
<dbReference type="Proteomes" id="UP000006038">
    <property type="component" value="Chromosome 3"/>
</dbReference>
<name>J3LJG4_ORYBR</name>